<keyword evidence="7" id="KW-1185">Reference proteome</keyword>
<evidence type="ECO:0000313" key="6">
    <source>
        <dbReference type="EMBL" id="MCL7749028.1"/>
    </source>
</evidence>
<dbReference type="PROSITE" id="PS51257">
    <property type="entry name" value="PROKAR_LIPOPROTEIN"/>
    <property type="match status" value="1"/>
</dbReference>
<dbReference type="InterPro" id="IPR050490">
    <property type="entry name" value="Bact_solute-bd_prot1"/>
</dbReference>
<evidence type="ECO:0000256" key="4">
    <source>
        <dbReference type="ARBA" id="ARBA00023139"/>
    </source>
</evidence>
<dbReference type="Pfam" id="PF01547">
    <property type="entry name" value="SBP_bac_1"/>
    <property type="match status" value="1"/>
</dbReference>
<protein>
    <submittedName>
        <fullName evidence="6">Extracellular solute-binding protein</fullName>
    </submittedName>
</protein>
<organism evidence="6 7">
    <name type="scientific">Halalkalibacter alkaliphilus</name>
    <dbReference type="NCBI Taxonomy" id="2917993"/>
    <lineage>
        <taxon>Bacteria</taxon>
        <taxon>Bacillati</taxon>
        <taxon>Bacillota</taxon>
        <taxon>Bacilli</taxon>
        <taxon>Bacillales</taxon>
        <taxon>Bacillaceae</taxon>
        <taxon>Halalkalibacter</taxon>
    </lineage>
</organism>
<evidence type="ECO:0000256" key="5">
    <source>
        <dbReference type="ARBA" id="ARBA00023288"/>
    </source>
</evidence>
<dbReference type="AlphaFoldDB" id="A0A9X2CVI3"/>
<name>A0A9X2CVI3_9BACI</name>
<keyword evidence="5" id="KW-0449">Lipoprotein</keyword>
<dbReference type="Proteomes" id="UP001139150">
    <property type="component" value="Unassembled WGS sequence"/>
</dbReference>
<dbReference type="EMBL" id="JAKRYL010000022">
    <property type="protein sequence ID" value="MCL7749028.1"/>
    <property type="molecule type" value="Genomic_DNA"/>
</dbReference>
<evidence type="ECO:0000256" key="2">
    <source>
        <dbReference type="ARBA" id="ARBA00022729"/>
    </source>
</evidence>
<evidence type="ECO:0000256" key="3">
    <source>
        <dbReference type="ARBA" id="ARBA00023136"/>
    </source>
</evidence>
<dbReference type="InterPro" id="IPR006059">
    <property type="entry name" value="SBP"/>
</dbReference>
<evidence type="ECO:0000256" key="1">
    <source>
        <dbReference type="ARBA" id="ARBA00022475"/>
    </source>
</evidence>
<keyword evidence="3" id="KW-0472">Membrane</keyword>
<keyword evidence="2" id="KW-0732">Signal</keyword>
<keyword evidence="4" id="KW-0564">Palmitate</keyword>
<dbReference type="PANTHER" id="PTHR43649:SF33">
    <property type="entry name" value="POLYGALACTURONAN_RHAMNOGALACTURONAN-BINDING PROTEIN YTCQ"/>
    <property type="match status" value="1"/>
</dbReference>
<dbReference type="RefSeq" id="WP_250097912.1">
    <property type="nucleotide sequence ID" value="NZ_JAKRYL010000022.1"/>
</dbReference>
<reference evidence="6" key="1">
    <citation type="submission" date="2022-02" db="EMBL/GenBank/DDBJ databases">
        <title>Halalkalibacter sp. nov. isolated from Lonar Lake, India.</title>
        <authorList>
            <person name="Joshi A."/>
            <person name="Thite S."/>
            <person name="Lodha T."/>
        </authorList>
    </citation>
    <scope>NUCLEOTIDE SEQUENCE</scope>
    <source>
        <strain evidence="6">MEB205</strain>
    </source>
</reference>
<keyword evidence="1" id="KW-1003">Cell membrane</keyword>
<dbReference type="SUPFAM" id="SSF53850">
    <property type="entry name" value="Periplasmic binding protein-like II"/>
    <property type="match status" value="1"/>
</dbReference>
<evidence type="ECO:0000313" key="7">
    <source>
        <dbReference type="Proteomes" id="UP001139150"/>
    </source>
</evidence>
<sequence>MKRIVGTVLSGVLAIGLLAGCGSGGGSGAADGTVTLEFFQFKSEAVGTYDKLIEKFEEENPGIKIEQNHVPESDTVILSRLSQGDVPEIVATNGNSVYGELARGGAFVDFTDDEQVDRIIPAYIDMINQLSDNGQTNALPHSANANTVLYNKTKFEQLGLEIPTTWDEYMEIVETIEAAGETPFYSAYGEAWTALPPFNALASNLHGDDFFEKRHAEETTFAERYPEVAEKMLTMMEYTDNDVFGTNYNQANTAFANGESVMYMMGVWAISQIQNANPDIEIGAFALPATNNAEENRLVSGVDTLLTISSQAKHPEEAMKFVSFLLEEENVQFYIDEQKLFSAVENVFQEDPTVVDLQVHFEEGTITSFADHYYFPGMQVENLIQEFLINKDIEQFLQTMDNEWDKVQARQ</sequence>
<comment type="caution">
    <text evidence="6">The sequence shown here is derived from an EMBL/GenBank/DDBJ whole genome shotgun (WGS) entry which is preliminary data.</text>
</comment>
<proteinExistence type="predicted"/>
<gene>
    <name evidence="6" type="ORF">MF646_18065</name>
</gene>
<dbReference type="PANTHER" id="PTHR43649">
    <property type="entry name" value="ARABINOSE-BINDING PROTEIN-RELATED"/>
    <property type="match status" value="1"/>
</dbReference>
<accession>A0A9X2CVI3</accession>
<dbReference type="Gene3D" id="3.40.190.10">
    <property type="entry name" value="Periplasmic binding protein-like II"/>
    <property type="match status" value="2"/>
</dbReference>